<protein>
    <submittedName>
        <fullName evidence="9">Accessory regulator AgrB</fullName>
    </submittedName>
</protein>
<dbReference type="EMBL" id="WHOB01000051">
    <property type="protein sequence ID" value="NOU80601.1"/>
    <property type="molecule type" value="Genomic_DNA"/>
</dbReference>
<gene>
    <name evidence="9" type="ORF">GC101_17190</name>
</gene>
<proteinExistence type="predicted"/>
<dbReference type="Proteomes" id="UP000596857">
    <property type="component" value="Unassembled WGS sequence"/>
</dbReference>
<dbReference type="Pfam" id="PF04647">
    <property type="entry name" value="AgrB"/>
    <property type="match status" value="1"/>
</dbReference>
<keyword evidence="1" id="KW-1003">Cell membrane</keyword>
<evidence type="ECO:0000256" key="2">
    <source>
        <dbReference type="ARBA" id="ARBA00022654"/>
    </source>
</evidence>
<feature type="transmembrane region" description="Helical" evidence="8">
    <location>
        <begin position="130"/>
        <end position="149"/>
    </location>
</feature>
<dbReference type="RefSeq" id="WP_171718234.1">
    <property type="nucleotide sequence ID" value="NZ_WHOB01000051.1"/>
</dbReference>
<keyword evidence="6 8" id="KW-1133">Transmembrane helix</keyword>
<evidence type="ECO:0000256" key="5">
    <source>
        <dbReference type="ARBA" id="ARBA00022801"/>
    </source>
</evidence>
<accession>A0ABX1YKF2</accession>
<keyword evidence="10" id="KW-1185">Reference proteome</keyword>
<comment type="caution">
    <text evidence="9">The sequence shown here is derived from an EMBL/GenBank/DDBJ whole genome shotgun (WGS) entry which is preliminary data.</text>
</comment>
<evidence type="ECO:0000256" key="6">
    <source>
        <dbReference type="ARBA" id="ARBA00022989"/>
    </source>
</evidence>
<reference evidence="9 10" key="1">
    <citation type="submission" date="2019-10" db="EMBL/GenBank/DDBJ databases">
        <title>Description of Paenibacillus terricola sp. nov.</title>
        <authorList>
            <person name="Carlier A."/>
            <person name="Qi S."/>
        </authorList>
    </citation>
    <scope>NUCLEOTIDE SEQUENCE [LARGE SCALE GENOMIC DNA]</scope>
    <source>
        <strain evidence="9 10">LMG 31459</strain>
    </source>
</reference>
<dbReference type="InterPro" id="IPR006741">
    <property type="entry name" value="AgrB"/>
</dbReference>
<keyword evidence="5" id="KW-0378">Hydrolase</keyword>
<feature type="transmembrane region" description="Helical" evidence="8">
    <location>
        <begin position="31"/>
        <end position="50"/>
    </location>
</feature>
<dbReference type="SMART" id="SM00793">
    <property type="entry name" value="AgrB"/>
    <property type="match status" value="1"/>
</dbReference>
<feature type="transmembrane region" description="Helical" evidence="8">
    <location>
        <begin position="57"/>
        <end position="76"/>
    </location>
</feature>
<sequence>MIDAMAGRMAAGIKKRSPEHPASLEVLKHSLAILINTFSIMVLSLVIGLVTRRVSEVIVVLVAFALLRMVSGGLHLKSGTWCVIVTTLGVSVLSQVALIPVIVAWITTISLVLAAIFSPTDLRKQSRISVRFYPLLKVISVVMVASNYFFSSSTIAVSFLLQTLLLIPWKVVDNK</sequence>
<keyword evidence="4 8" id="KW-0812">Transmembrane</keyword>
<keyword evidence="7 8" id="KW-0472">Membrane</keyword>
<evidence type="ECO:0000256" key="1">
    <source>
        <dbReference type="ARBA" id="ARBA00022475"/>
    </source>
</evidence>
<organism evidence="9 10">
    <name type="scientific">Paenibacillus phytohabitans</name>
    <dbReference type="NCBI Taxonomy" id="2654978"/>
    <lineage>
        <taxon>Bacteria</taxon>
        <taxon>Bacillati</taxon>
        <taxon>Bacillota</taxon>
        <taxon>Bacilli</taxon>
        <taxon>Bacillales</taxon>
        <taxon>Paenibacillaceae</taxon>
        <taxon>Paenibacillus</taxon>
    </lineage>
</organism>
<evidence type="ECO:0000256" key="3">
    <source>
        <dbReference type="ARBA" id="ARBA00022670"/>
    </source>
</evidence>
<name>A0ABX1YKF2_9BACL</name>
<evidence type="ECO:0000256" key="7">
    <source>
        <dbReference type="ARBA" id="ARBA00023136"/>
    </source>
</evidence>
<evidence type="ECO:0000313" key="10">
    <source>
        <dbReference type="Proteomes" id="UP000596857"/>
    </source>
</evidence>
<evidence type="ECO:0000256" key="4">
    <source>
        <dbReference type="ARBA" id="ARBA00022692"/>
    </source>
</evidence>
<keyword evidence="2" id="KW-0673">Quorum sensing</keyword>
<feature type="transmembrane region" description="Helical" evidence="8">
    <location>
        <begin position="96"/>
        <end position="118"/>
    </location>
</feature>
<evidence type="ECO:0000313" key="9">
    <source>
        <dbReference type="EMBL" id="NOU80601.1"/>
    </source>
</evidence>
<keyword evidence="3" id="KW-0645">Protease</keyword>
<evidence type="ECO:0000256" key="8">
    <source>
        <dbReference type="SAM" id="Phobius"/>
    </source>
</evidence>